<dbReference type="EC" id="3.4.16.4" evidence="3"/>
<dbReference type="EMBL" id="CP005986">
    <property type="protein sequence ID" value="AIA55256.1"/>
    <property type="molecule type" value="Genomic_DNA"/>
</dbReference>
<dbReference type="MEROPS" id="S13.002"/>
<dbReference type="SUPFAM" id="SSF56601">
    <property type="entry name" value="beta-lactamase/transpeptidase-like"/>
    <property type="match status" value="1"/>
</dbReference>
<evidence type="ECO:0000313" key="4">
    <source>
        <dbReference type="Proteomes" id="UP000005522"/>
    </source>
</evidence>
<dbReference type="NCBIfam" id="TIGR00666">
    <property type="entry name" value="PBP4"/>
    <property type="match status" value="1"/>
</dbReference>
<dbReference type="RefSeq" id="WP_004872191.1">
    <property type="nucleotide sequence ID" value="NZ_CP005986.1"/>
</dbReference>
<evidence type="ECO:0000256" key="1">
    <source>
        <dbReference type="ARBA" id="ARBA00006096"/>
    </source>
</evidence>
<dbReference type="GO" id="GO:0009002">
    <property type="term" value="F:serine-type D-Ala-D-Ala carboxypeptidase activity"/>
    <property type="evidence" value="ECO:0007669"/>
    <property type="project" value="UniProtKB-EC"/>
</dbReference>
<dbReference type="InterPro" id="IPR000667">
    <property type="entry name" value="Peptidase_S13"/>
</dbReference>
<dbReference type="GO" id="GO:0000270">
    <property type="term" value="P:peptidoglycan metabolic process"/>
    <property type="evidence" value="ECO:0007669"/>
    <property type="project" value="TreeGrafter"/>
</dbReference>
<gene>
    <name evidence="3" type="ORF">Acaty_c1390</name>
</gene>
<dbReference type="GO" id="GO:0006508">
    <property type="term" value="P:proteolysis"/>
    <property type="evidence" value="ECO:0007669"/>
    <property type="project" value="InterPro"/>
</dbReference>
<evidence type="ECO:0000313" key="3">
    <source>
        <dbReference type="EMBL" id="AIA55256.1"/>
    </source>
</evidence>
<dbReference type="Pfam" id="PF02113">
    <property type="entry name" value="Peptidase_S13"/>
    <property type="match status" value="1"/>
</dbReference>
<dbReference type="Proteomes" id="UP000005522">
    <property type="component" value="Chromosome"/>
</dbReference>
<dbReference type="Gene3D" id="3.50.80.20">
    <property type="entry name" value="D-Ala-D-Ala carboxypeptidase C, peptidase S13"/>
    <property type="match status" value="1"/>
</dbReference>
<comment type="similarity">
    <text evidence="1">Belongs to the peptidase S13 family.</text>
</comment>
<protein>
    <submittedName>
        <fullName evidence="3">D-alanyl-D-alanine carboxypeptidase</fullName>
        <ecNumber evidence="3">3.4.16.4</ecNumber>
    </submittedName>
</protein>
<dbReference type="HOGENOM" id="CLU_017692_1_2_6"/>
<dbReference type="PANTHER" id="PTHR30023:SF0">
    <property type="entry name" value="PENICILLIN-SENSITIVE CARBOXYPEPTIDASE A"/>
    <property type="match status" value="1"/>
</dbReference>
<dbReference type="InterPro" id="IPR012338">
    <property type="entry name" value="Beta-lactam/transpept-like"/>
</dbReference>
<evidence type="ECO:0000256" key="2">
    <source>
        <dbReference type="ARBA" id="ARBA00022801"/>
    </source>
</evidence>
<sequence>MPGFVSMRVPQYDPAKLGPSPVLRHLRMLLLCVICLGVARAQAMPLLAPPASTDGRWSVLLEKIGDSHPLVAHRPDALLAPASVLKLFSTAYILDRLGADARQCTQLRARGLDQGTLQGPLVFVGGGDPNLSSRRFPYTGNSEHEADSLVVLRELAEQLWQAGVRRVPDGIVAVDGPFPAETGSPPGWTEDDQRFWYGAPIHGLYINDASVLVRVRPAAKPGALATVQITPNPQGFIRNAVRTVGKRQPTEPVRLVTDTTGWRLSGSVRAGSRTLVAGLAQPDPPRFAAITLAEVLRERGIAVSGDIRVRGLSRNRDAGLEESGIPEQASVLTHARLLLAEHWSPPLAEEIQVINKVSQNTHIETLTRLADIAQGRSGTRSSAVAGLETWARERGLLAGQTRFVDASGLSRDDRLSASDLVRLLNWATQQPWWPEYAASLPEAGSDGTLRHRFRTLDAGMLLAKTGTLSDAISLAGILYIKPEQAYVFAILVNDFSLSRAALRGVLDRLVQGWARALALAAQDYPKTVRSAAGPHG</sequence>
<dbReference type="eggNOG" id="COG2027">
    <property type="taxonomic scope" value="Bacteria"/>
</dbReference>
<keyword evidence="3" id="KW-0121">Carboxypeptidase</keyword>
<dbReference type="Gene3D" id="3.40.710.10">
    <property type="entry name" value="DD-peptidase/beta-lactamase superfamily"/>
    <property type="match status" value="1"/>
</dbReference>
<dbReference type="KEGG" id="acz:Acaty_c1390"/>
<dbReference type="PANTHER" id="PTHR30023">
    <property type="entry name" value="D-ALANYL-D-ALANINE CARBOXYPEPTIDASE"/>
    <property type="match status" value="1"/>
</dbReference>
<dbReference type="AlphaFoldDB" id="A0A059ZZ52"/>
<accession>A0A059ZZ52</accession>
<organism evidence="3 4">
    <name type="scientific">Acidithiobacillus caldus (strain ATCC 51756 / DSM 8584 / KU)</name>
    <dbReference type="NCBI Taxonomy" id="637389"/>
    <lineage>
        <taxon>Bacteria</taxon>
        <taxon>Pseudomonadati</taxon>
        <taxon>Pseudomonadota</taxon>
        <taxon>Acidithiobacillia</taxon>
        <taxon>Acidithiobacillales</taxon>
        <taxon>Acidithiobacillaceae</taxon>
        <taxon>Acidithiobacillus</taxon>
    </lineage>
</organism>
<proteinExistence type="inferred from homology"/>
<keyword evidence="3" id="KW-0645">Protease</keyword>
<keyword evidence="2 3" id="KW-0378">Hydrolase</keyword>
<name>A0A059ZZ52_ACICK</name>
<reference evidence="3 4" key="1">
    <citation type="journal article" date="2009" name="J. Bacteriol.">
        <title>Draft genome sequence of the extremely acidophilic bacterium Acidithiobacillus caldus ATCC 51756 reveals metabolic versatility in the genus Acidithiobacillus.</title>
        <authorList>
            <person name="Valdes J."/>
            <person name="Quatrini R."/>
            <person name="Hallberg K."/>
            <person name="Dopson M."/>
            <person name="Valenzuela P.D."/>
            <person name="Holmes D.S."/>
        </authorList>
    </citation>
    <scope>NUCLEOTIDE SEQUENCE [LARGE SCALE GENOMIC DNA]</scope>
    <source>
        <strain evidence="4">ATCC 51756 / DSM 8584 / KU</strain>
    </source>
</reference>